<dbReference type="EMBL" id="LN732581">
    <property type="protein sequence ID" value="CEP15581.1"/>
    <property type="molecule type" value="Genomic_DNA"/>
</dbReference>
<dbReference type="OrthoDB" id="2205645at2759"/>
<name>A0A0B7NDT4_9FUNG</name>
<organism evidence="1 2">
    <name type="scientific">Parasitella parasitica</name>
    <dbReference type="NCBI Taxonomy" id="35722"/>
    <lineage>
        <taxon>Eukaryota</taxon>
        <taxon>Fungi</taxon>
        <taxon>Fungi incertae sedis</taxon>
        <taxon>Mucoromycota</taxon>
        <taxon>Mucoromycotina</taxon>
        <taxon>Mucoromycetes</taxon>
        <taxon>Mucorales</taxon>
        <taxon>Mucorineae</taxon>
        <taxon>Mucoraceae</taxon>
        <taxon>Parasitella</taxon>
    </lineage>
</organism>
<evidence type="ECO:0000313" key="2">
    <source>
        <dbReference type="Proteomes" id="UP000054107"/>
    </source>
</evidence>
<reference evidence="1 2" key="1">
    <citation type="submission" date="2014-09" db="EMBL/GenBank/DDBJ databases">
        <authorList>
            <person name="Ellenberger Sabrina"/>
        </authorList>
    </citation>
    <scope>NUCLEOTIDE SEQUENCE [LARGE SCALE GENOMIC DNA]</scope>
    <source>
        <strain evidence="1 2">CBS 412.66</strain>
    </source>
</reference>
<gene>
    <name evidence="1" type="primary">PARPA_09816.1 scaffold 39042</name>
</gene>
<protein>
    <submittedName>
        <fullName evidence="1">Uncharacterized protein</fullName>
    </submittedName>
</protein>
<sequence>MNYKELIASFLLELKNDTQQVAWSDFVGNKRSFKSGWVTRVTSVARDMNIQLNMERDNWFIIENSLASFEQTVEVYHQATESASNISESAGSSSSSKSKLGQLLNGSDKEKVLKLYESLPESKMWKLSTGKHVEKAMYDMAKNLNYEHPVCSVILDLNDKNWEEYFSADELDEINAAANIEKQLLPTDFQTFLDGIPKTTDLRAIFSYLNTQIIDPFENRALYWLKKSLQNSADMFITGCLPITDEQERDIIRRVWSCVDESFDASDLQLRRYELGVAEVGKVETDSTKILNDSSKISHVMKSMLLNLSKHCPVRQLAIEGMIMSGLKTNFFQLANPNGYVCVINKKNEYFYPVHAKEFTKKMIPLLKQIWINKLTIEARLDALLTTEPNSSQSIIPPCFQKLK</sequence>
<keyword evidence="2" id="KW-1185">Reference proteome</keyword>
<proteinExistence type="predicted"/>
<evidence type="ECO:0000313" key="1">
    <source>
        <dbReference type="EMBL" id="CEP15581.1"/>
    </source>
</evidence>
<accession>A0A0B7NDT4</accession>
<dbReference type="AlphaFoldDB" id="A0A0B7NDT4"/>
<dbReference type="Proteomes" id="UP000054107">
    <property type="component" value="Unassembled WGS sequence"/>
</dbReference>